<keyword evidence="5" id="KW-0067">ATP-binding</keyword>
<dbReference type="EMBL" id="NPHW01005741">
    <property type="protein sequence ID" value="OXV06439.1"/>
    <property type="molecule type" value="Genomic_DNA"/>
</dbReference>
<evidence type="ECO:0000313" key="8">
    <source>
        <dbReference type="EMBL" id="OXV06439.1"/>
    </source>
</evidence>
<keyword evidence="9" id="KW-1185">Reference proteome</keyword>
<dbReference type="CDD" id="cd01992">
    <property type="entry name" value="TilS_N"/>
    <property type="match status" value="1"/>
</dbReference>
<proteinExistence type="inferred from homology"/>
<dbReference type="GO" id="GO:0008033">
    <property type="term" value="P:tRNA processing"/>
    <property type="evidence" value="ECO:0007669"/>
    <property type="project" value="UniProtKB-KW"/>
</dbReference>
<organism evidence="8 9">
    <name type="scientific">Elaphomyces granulatus</name>
    <dbReference type="NCBI Taxonomy" id="519963"/>
    <lineage>
        <taxon>Eukaryota</taxon>
        <taxon>Fungi</taxon>
        <taxon>Dikarya</taxon>
        <taxon>Ascomycota</taxon>
        <taxon>Pezizomycotina</taxon>
        <taxon>Eurotiomycetes</taxon>
        <taxon>Eurotiomycetidae</taxon>
        <taxon>Eurotiales</taxon>
        <taxon>Elaphomycetaceae</taxon>
        <taxon>Elaphomyces</taxon>
    </lineage>
</organism>
<dbReference type="NCBIfam" id="TIGR02432">
    <property type="entry name" value="lysidine_TilS_N"/>
    <property type="match status" value="1"/>
</dbReference>
<evidence type="ECO:0000256" key="5">
    <source>
        <dbReference type="ARBA" id="ARBA00022840"/>
    </source>
</evidence>
<accession>A0A232LQM6</accession>
<dbReference type="EC" id="6.3.4.19" evidence="1"/>
<keyword evidence="4" id="KW-0547">Nucleotide-binding</keyword>
<reference evidence="8 9" key="1">
    <citation type="journal article" date="2015" name="Environ. Microbiol.">
        <title>Metagenome sequence of Elaphomyces granulatus from sporocarp tissue reveals Ascomycota ectomycorrhizal fingerprints of genome expansion and a Proteobacteria-rich microbiome.</title>
        <authorList>
            <person name="Quandt C.A."/>
            <person name="Kohler A."/>
            <person name="Hesse C.N."/>
            <person name="Sharpton T.J."/>
            <person name="Martin F."/>
            <person name="Spatafora J.W."/>
        </authorList>
    </citation>
    <scope>NUCLEOTIDE SEQUENCE [LARGE SCALE GENOMIC DNA]</scope>
    <source>
        <strain evidence="8 9">OSC145934</strain>
    </source>
</reference>
<dbReference type="AlphaFoldDB" id="A0A232LQM6"/>
<dbReference type="Gene3D" id="3.40.50.620">
    <property type="entry name" value="HUPs"/>
    <property type="match status" value="1"/>
</dbReference>
<dbReference type="GO" id="GO:0005524">
    <property type="term" value="F:ATP binding"/>
    <property type="evidence" value="ECO:0007669"/>
    <property type="project" value="UniProtKB-KW"/>
</dbReference>
<name>A0A232LQM6_9EURO</name>
<dbReference type="Proteomes" id="UP000243515">
    <property type="component" value="Unassembled WGS sequence"/>
</dbReference>
<protein>
    <recommendedName>
        <fullName evidence="1">tRNA(Ile)-lysidine synthetase</fullName>
        <ecNumber evidence="1">6.3.4.19</ecNumber>
    </recommendedName>
</protein>
<dbReference type="PANTHER" id="PTHR43033:SF1">
    <property type="entry name" value="TRNA(ILE)-LYSIDINE SYNTHASE-RELATED"/>
    <property type="match status" value="1"/>
</dbReference>
<dbReference type="HAMAP" id="MF_01161">
    <property type="entry name" value="tRNA_Ile_lys_synt"/>
    <property type="match status" value="1"/>
</dbReference>
<evidence type="ECO:0000256" key="2">
    <source>
        <dbReference type="ARBA" id="ARBA00022598"/>
    </source>
</evidence>
<keyword evidence="3" id="KW-0819">tRNA processing</keyword>
<dbReference type="SUPFAM" id="SSF52402">
    <property type="entry name" value="Adenine nucleotide alpha hydrolases-like"/>
    <property type="match status" value="1"/>
</dbReference>
<evidence type="ECO:0000256" key="4">
    <source>
        <dbReference type="ARBA" id="ARBA00022741"/>
    </source>
</evidence>
<evidence type="ECO:0000256" key="3">
    <source>
        <dbReference type="ARBA" id="ARBA00022694"/>
    </source>
</evidence>
<dbReference type="PANTHER" id="PTHR43033">
    <property type="entry name" value="TRNA(ILE)-LYSIDINE SYNTHASE-RELATED"/>
    <property type="match status" value="1"/>
</dbReference>
<comment type="caution">
    <text evidence="8">The sequence shown here is derived from an EMBL/GenBank/DDBJ whole genome shotgun (WGS) entry which is preliminary data.</text>
</comment>
<feature type="domain" description="tRNA(Ile)-lysidine/2-thiocytidine synthase N-terminal" evidence="7">
    <location>
        <begin position="5"/>
        <end position="250"/>
    </location>
</feature>
<dbReference type="InterPro" id="IPR012795">
    <property type="entry name" value="tRNA_Ile_lys_synt_N"/>
</dbReference>
<keyword evidence="2" id="KW-0436">Ligase</keyword>
<gene>
    <name evidence="8" type="ORF">Egran_05793</name>
</gene>
<dbReference type="InterPro" id="IPR014729">
    <property type="entry name" value="Rossmann-like_a/b/a_fold"/>
</dbReference>
<dbReference type="GO" id="GO:0032267">
    <property type="term" value="F:tRNA(Ile)-lysidine synthase activity"/>
    <property type="evidence" value="ECO:0007669"/>
    <property type="project" value="UniProtKB-EC"/>
</dbReference>
<evidence type="ECO:0000256" key="6">
    <source>
        <dbReference type="ARBA" id="ARBA00048539"/>
    </source>
</evidence>
<dbReference type="InterPro" id="IPR012094">
    <property type="entry name" value="tRNA_Ile_lys_synt"/>
</dbReference>
<dbReference type="Pfam" id="PF01171">
    <property type="entry name" value="ATP_bind_3"/>
    <property type="match status" value="1"/>
</dbReference>
<comment type="catalytic activity">
    <reaction evidence="6">
        <text>cytidine(34) in tRNA(Ile2) + L-lysine + ATP = lysidine(34) in tRNA(Ile2) + AMP + diphosphate + H(+)</text>
        <dbReference type="Rhea" id="RHEA:43744"/>
        <dbReference type="Rhea" id="RHEA-COMP:10625"/>
        <dbReference type="Rhea" id="RHEA-COMP:10670"/>
        <dbReference type="ChEBI" id="CHEBI:15378"/>
        <dbReference type="ChEBI" id="CHEBI:30616"/>
        <dbReference type="ChEBI" id="CHEBI:32551"/>
        <dbReference type="ChEBI" id="CHEBI:33019"/>
        <dbReference type="ChEBI" id="CHEBI:82748"/>
        <dbReference type="ChEBI" id="CHEBI:83665"/>
        <dbReference type="ChEBI" id="CHEBI:456215"/>
        <dbReference type="EC" id="6.3.4.19"/>
    </reaction>
</comment>
<evidence type="ECO:0000259" key="7">
    <source>
        <dbReference type="Pfam" id="PF01171"/>
    </source>
</evidence>
<sequence length="661" mass="74754">MQCLGIAVSGGADSMALTYLCKQLQSSRPEDGLTVTTFIVDHKARPESSREAHTVAKWLAEMGVHAKILELQWPTSDIAPKMSAFETHARKLRYQALGSACRDSQIEALLLGHHQDDSVETTLLRLCSRASRAGLTGISPVARIPECHGIYGVSGSGSQAVLKAKRRGKPPRIRIDQESRYAHVSWPPANRQRFGSSDIRISTGGVLICRPLLSFPKKRLLETCRSNNIPYVTDPTNFDLTLTPRNAIRSLLSSHKLPRALQAPSILNLVRRNLDFLEESLFLSKVLMEQCKILEFNGRSGFMIVQFPMVHDRSVILSEIIRDSNVQALTLRHITELLSPFEDRFPVSSFAPFIERVFIYNTYDTLTGASRLKRRAFTVGGVMFRPVKMIPPCSSTQVAGRFEQGRRWNPEGFSQNQSPEATTTWFLSRQPFMRHTLPTIRFDVLVPDNEAESTYTRWVLWDNRYWFRIRVTPGCGSENIANTQDTSQTSTESTPTRQTISFLIRPLRPSDLQKIYHSLLLHYQTQQQATKDKPGIAAAATTTPLSAVPRWEAQDGNRTISLASPEMLRRFLTHQAPDATRFTLPVLTILPEQVGEDGSLDHDQILALPSVSIRIAGRGKGVTFQYGLRLWRVEWEWMYKNIDTGHLRRMGWLGDEDKFQR</sequence>
<dbReference type="OrthoDB" id="434144at2759"/>
<evidence type="ECO:0000313" key="9">
    <source>
        <dbReference type="Proteomes" id="UP000243515"/>
    </source>
</evidence>
<evidence type="ECO:0000256" key="1">
    <source>
        <dbReference type="ARBA" id="ARBA00013267"/>
    </source>
</evidence>
<dbReference type="InterPro" id="IPR011063">
    <property type="entry name" value="TilS/TtcA_N"/>
</dbReference>